<keyword evidence="2 6" id="KW-0808">Transferase</keyword>
<feature type="compositionally biased region" description="Low complexity" evidence="4">
    <location>
        <begin position="1"/>
        <end position="14"/>
    </location>
</feature>
<organism evidence="6 7">
    <name type="scientific">Methylobacterium planeticum</name>
    <dbReference type="NCBI Taxonomy" id="2615211"/>
    <lineage>
        <taxon>Bacteria</taxon>
        <taxon>Pseudomonadati</taxon>
        <taxon>Pseudomonadota</taxon>
        <taxon>Alphaproteobacteria</taxon>
        <taxon>Hyphomicrobiales</taxon>
        <taxon>Methylobacteriaceae</taxon>
        <taxon>Methylobacterium</taxon>
    </lineage>
</organism>
<evidence type="ECO:0000256" key="3">
    <source>
        <dbReference type="ARBA" id="ARBA00022691"/>
    </source>
</evidence>
<dbReference type="GO" id="GO:0008168">
    <property type="term" value="F:methyltransferase activity"/>
    <property type="evidence" value="ECO:0007669"/>
    <property type="project" value="UniProtKB-KW"/>
</dbReference>
<dbReference type="GO" id="GO:0032259">
    <property type="term" value="P:methylation"/>
    <property type="evidence" value="ECO:0007669"/>
    <property type="project" value="UniProtKB-KW"/>
</dbReference>
<dbReference type="PANTHER" id="PTHR43464:SF19">
    <property type="entry name" value="UBIQUINONE BIOSYNTHESIS O-METHYLTRANSFERASE, MITOCHONDRIAL"/>
    <property type="match status" value="1"/>
</dbReference>
<keyword evidence="1 6" id="KW-0489">Methyltransferase</keyword>
<evidence type="ECO:0000256" key="1">
    <source>
        <dbReference type="ARBA" id="ARBA00022603"/>
    </source>
</evidence>
<comment type="caution">
    <text evidence="6">The sequence shown here is derived from an EMBL/GenBank/DDBJ whole genome shotgun (WGS) entry which is preliminary data.</text>
</comment>
<sequence>MPVARAPAPRARQAIGQKDHRMPASEPVEGNAAQIAYWNDRAGETWAELQARIDANFSALTALALEAAAPQAGERVIDIGCGCGATVLDLARRVGPTGSVLGVDVSEPMAARARARIAAAGLAQAQVQVADAAAGAFDWTGADLMFSRFGVMFFAEPAAAFAHLRRQMRPGGRLLFACWRPLAENPWFTVPLEAGRPFLPPQPPADPTAPGPFAFADPERVRQVLATAGWREIGVSPREAPMRMADADDLDGAAAFATRVGALARLLADSEPETHRAVKRAVREALRAHDGPDGIALTGSVWLVSARA</sequence>
<dbReference type="SUPFAM" id="SSF53335">
    <property type="entry name" value="S-adenosyl-L-methionine-dependent methyltransferases"/>
    <property type="match status" value="1"/>
</dbReference>
<dbReference type="EMBL" id="VZZJ01000037">
    <property type="protein sequence ID" value="KAB1069562.1"/>
    <property type="molecule type" value="Genomic_DNA"/>
</dbReference>
<evidence type="ECO:0000313" key="6">
    <source>
        <dbReference type="EMBL" id="KAB1069562.1"/>
    </source>
</evidence>
<dbReference type="CDD" id="cd02440">
    <property type="entry name" value="AdoMet_MTases"/>
    <property type="match status" value="1"/>
</dbReference>
<evidence type="ECO:0000259" key="5">
    <source>
        <dbReference type="Pfam" id="PF13649"/>
    </source>
</evidence>
<feature type="region of interest" description="Disordered" evidence="4">
    <location>
        <begin position="1"/>
        <end position="27"/>
    </location>
</feature>
<name>A0A6N6MFE7_9HYPH</name>
<dbReference type="PANTHER" id="PTHR43464">
    <property type="entry name" value="METHYLTRANSFERASE"/>
    <property type="match status" value="1"/>
</dbReference>
<dbReference type="AlphaFoldDB" id="A0A6N6MFE7"/>
<keyword evidence="3" id="KW-0949">S-adenosyl-L-methionine</keyword>
<evidence type="ECO:0000313" key="7">
    <source>
        <dbReference type="Proteomes" id="UP000441523"/>
    </source>
</evidence>
<proteinExistence type="predicted"/>
<dbReference type="Proteomes" id="UP000441523">
    <property type="component" value="Unassembled WGS sequence"/>
</dbReference>
<evidence type="ECO:0000256" key="4">
    <source>
        <dbReference type="SAM" id="MobiDB-lite"/>
    </source>
</evidence>
<dbReference type="InterPro" id="IPR041698">
    <property type="entry name" value="Methyltransf_25"/>
</dbReference>
<dbReference type="Pfam" id="PF13649">
    <property type="entry name" value="Methyltransf_25"/>
    <property type="match status" value="1"/>
</dbReference>
<accession>A0A6N6MFE7</accession>
<keyword evidence="7" id="KW-1185">Reference proteome</keyword>
<reference evidence="6 7" key="1">
    <citation type="submission" date="2019-09" db="EMBL/GenBank/DDBJ databases">
        <title>YIM 132548 draft genome.</title>
        <authorList>
            <person name="Jiang L."/>
        </authorList>
    </citation>
    <scope>NUCLEOTIDE SEQUENCE [LARGE SCALE GENOMIC DNA]</scope>
    <source>
        <strain evidence="6 7">YIM 132548</strain>
    </source>
</reference>
<protein>
    <submittedName>
        <fullName evidence="6">Methyltransferase domain-containing protein</fullName>
    </submittedName>
</protein>
<feature type="domain" description="Methyltransferase" evidence="5">
    <location>
        <begin position="76"/>
        <end position="172"/>
    </location>
</feature>
<dbReference type="Gene3D" id="3.40.50.150">
    <property type="entry name" value="Vaccinia Virus protein VP39"/>
    <property type="match status" value="1"/>
</dbReference>
<evidence type="ECO:0000256" key="2">
    <source>
        <dbReference type="ARBA" id="ARBA00022679"/>
    </source>
</evidence>
<dbReference type="InterPro" id="IPR029063">
    <property type="entry name" value="SAM-dependent_MTases_sf"/>
</dbReference>
<gene>
    <name evidence="6" type="ORF">F6X51_24950</name>
</gene>